<evidence type="ECO:0000313" key="12">
    <source>
        <dbReference type="Proteomes" id="UP000315995"/>
    </source>
</evidence>
<dbReference type="Gene3D" id="3.90.550.10">
    <property type="entry name" value="Spore Coat Polysaccharide Biosynthesis Protein SpsA, Chain A"/>
    <property type="match status" value="1"/>
</dbReference>
<proteinExistence type="predicted"/>
<evidence type="ECO:0000256" key="2">
    <source>
        <dbReference type="ARBA" id="ARBA00022676"/>
    </source>
</evidence>
<dbReference type="GO" id="GO:0099621">
    <property type="term" value="F:undecaprenyl-phosphate 4-deoxy-4-formamido-L-arabinose transferase activity"/>
    <property type="evidence" value="ECO:0007669"/>
    <property type="project" value="TreeGrafter"/>
</dbReference>
<dbReference type="SUPFAM" id="SSF53448">
    <property type="entry name" value="Nucleotide-diphospho-sugar transferases"/>
    <property type="match status" value="1"/>
</dbReference>
<feature type="transmembrane region" description="Helical" evidence="9">
    <location>
        <begin position="279"/>
        <end position="300"/>
    </location>
</feature>
<reference evidence="11 12" key="1">
    <citation type="submission" date="2019-06" db="EMBL/GenBank/DDBJ databases">
        <title>Persicimonas caeni gen. nov., sp. nov., a predatory bacterium isolated from solar saltern.</title>
        <authorList>
            <person name="Wang S."/>
        </authorList>
    </citation>
    <scope>NUCLEOTIDE SEQUENCE [LARGE SCALE GENOMIC DNA]</scope>
    <source>
        <strain evidence="11 12">YN101</strain>
    </source>
</reference>
<evidence type="ECO:0000256" key="5">
    <source>
        <dbReference type="ARBA" id="ARBA00022985"/>
    </source>
</evidence>
<keyword evidence="5" id="KW-0448">Lipopolysaccharide biosynthesis</keyword>
<evidence type="ECO:0000256" key="7">
    <source>
        <dbReference type="ARBA" id="ARBA00023136"/>
    </source>
</evidence>
<organism evidence="11 12">
    <name type="scientific">Persicimonas caeni</name>
    <dbReference type="NCBI Taxonomy" id="2292766"/>
    <lineage>
        <taxon>Bacteria</taxon>
        <taxon>Deltaproteobacteria</taxon>
        <taxon>Bradymonadales</taxon>
        <taxon>Bradymonadaceae</taxon>
        <taxon>Persicimonas</taxon>
    </lineage>
</organism>
<dbReference type="PANTHER" id="PTHR48090:SF3">
    <property type="entry name" value="UNDECAPRENYL-PHOSPHATE 4-DEOXY-4-FORMAMIDO-L-ARABINOSE TRANSFERASE"/>
    <property type="match status" value="1"/>
</dbReference>
<dbReference type="GO" id="GO:0009103">
    <property type="term" value="P:lipopolysaccharide biosynthetic process"/>
    <property type="evidence" value="ECO:0007669"/>
    <property type="project" value="UniProtKB-KW"/>
</dbReference>
<keyword evidence="6 9" id="KW-1133">Transmembrane helix</keyword>
<gene>
    <name evidence="11" type="ORF">FIV42_04000</name>
</gene>
<sequence length="362" mass="39956">MNDSSTATDRLVSVVVPCLNEVDNVPIMAAKLDEVLVGLCGSREHFEIIFVDDGSTDGTSQVLDELEDNHPAVAVVSFRRNFGKAAALHAGFERAQGDLVVTIDGDLQDDPKEIPSLLAKLDEGYDVVSGWKRDRKDPWTKKLPSKVFNLTLRSFSGIPLHDYNCGLKAYRREAVDELNLYGELHRYIPVLLHYEGFRVAEVPVKHHPRRFGQSKYGLERFTRGFLDMLTVILLTRYATRPLHAFGGVGLIVSAAGTGVLIYLTVLKLAYGIALGDRPLLLLGILMVLVGIQLVSTGLLGEMLARSQHARRGAYQVVERRQSPSERALQTLRLETPVALDEPSDVDRVDDEKLDPAVTSASS</sequence>
<keyword evidence="3 11" id="KW-0808">Transferase</keyword>
<dbReference type="GO" id="GO:0005886">
    <property type="term" value="C:plasma membrane"/>
    <property type="evidence" value="ECO:0007669"/>
    <property type="project" value="TreeGrafter"/>
</dbReference>
<accession>A0A4Y6PNN9</accession>
<dbReference type="Proteomes" id="UP000315995">
    <property type="component" value="Chromosome"/>
</dbReference>
<feature type="region of interest" description="Disordered" evidence="8">
    <location>
        <begin position="342"/>
        <end position="362"/>
    </location>
</feature>
<feature type="domain" description="Glycosyltransferase 2-like" evidence="10">
    <location>
        <begin position="13"/>
        <end position="177"/>
    </location>
</feature>
<evidence type="ECO:0000256" key="8">
    <source>
        <dbReference type="SAM" id="MobiDB-lite"/>
    </source>
</evidence>
<evidence type="ECO:0000256" key="4">
    <source>
        <dbReference type="ARBA" id="ARBA00022692"/>
    </source>
</evidence>
<dbReference type="InterPro" id="IPR001173">
    <property type="entry name" value="Glyco_trans_2-like"/>
</dbReference>
<protein>
    <submittedName>
        <fullName evidence="11">Glycosyltransferase family 2 protein</fullName>
    </submittedName>
</protein>
<feature type="compositionally biased region" description="Basic and acidic residues" evidence="8">
    <location>
        <begin position="344"/>
        <end position="354"/>
    </location>
</feature>
<keyword evidence="12" id="KW-1185">Reference proteome</keyword>
<evidence type="ECO:0000256" key="6">
    <source>
        <dbReference type="ARBA" id="ARBA00022989"/>
    </source>
</evidence>
<dbReference type="OrthoDB" id="9802649at2"/>
<dbReference type="Pfam" id="PF00535">
    <property type="entry name" value="Glycos_transf_2"/>
    <property type="match status" value="1"/>
</dbReference>
<dbReference type="AlphaFoldDB" id="A0A4Y6PNN9"/>
<feature type="transmembrane region" description="Helical" evidence="9">
    <location>
        <begin position="244"/>
        <end position="273"/>
    </location>
</feature>
<dbReference type="CDD" id="cd04187">
    <property type="entry name" value="DPM1_like_bac"/>
    <property type="match status" value="1"/>
</dbReference>
<evidence type="ECO:0000256" key="3">
    <source>
        <dbReference type="ARBA" id="ARBA00022679"/>
    </source>
</evidence>
<evidence type="ECO:0000256" key="9">
    <source>
        <dbReference type="SAM" id="Phobius"/>
    </source>
</evidence>
<name>A0A4Y6PNN9_PERCE</name>
<dbReference type="PANTHER" id="PTHR48090">
    <property type="entry name" value="UNDECAPRENYL-PHOSPHATE 4-DEOXY-4-FORMAMIDO-L-ARABINOSE TRANSFERASE-RELATED"/>
    <property type="match status" value="1"/>
</dbReference>
<dbReference type="InterPro" id="IPR029044">
    <property type="entry name" value="Nucleotide-diphossugar_trans"/>
</dbReference>
<keyword evidence="7 9" id="KW-0472">Membrane</keyword>
<dbReference type="InterPro" id="IPR050256">
    <property type="entry name" value="Glycosyltransferase_2"/>
</dbReference>
<dbReference type="RefSeq" id="WP_141196428.1">
    <property type="nucleotide sequence ID" value="NZ_CP041186.1"/>
</dbReference>
<evidence type="ECO:0000259" key="10">
    <source>
        <dbReference type="Pfam" id="PF00535"/>
    </source>
</evidence>
<keyword evidence="1" id="KW-1003">Cell membrane</keyword>
<accession>A0A5B8XZ98</accession>
<evidence type="ECO:0000313" key="11">
    <source>
        <dbReference type="EMBL" id="QDG49931.1"/>
    </source>
</evidence>
<dbReference type="EMBL" id="CP041186">
    <property type="protein sequence ID" value="QDG49931.1"/>
    <property type="molecule type" value="Genomic_DNA"/>
</dbReference>
<keyword evidence="2" id="KW-0328">Glycosyltransferase</keyword>
<evidence type="ECO:0000256" key="1">
    <source>
        <dbReference type="ARBA" id="ARBA00022475"/>
    </source>
</evidence>
<keyword evidence="4 9" id="KW-0812">Transmembrane</keyword>